<dbReference type="PROSITE" id="PS50012">
    <property type="entry name" value="RCC1_3"/>
    <property type="match status" value="5"/>
</dbReference>
<name>A0A9D5Z0Z8_9CELL</name>
<reference evidence="2 3" key="1">
    <citation type="submission" date="2020-08" db="EMBL/GenBank/DDBJ databases">
        <title>A Genomic Blueprint of the Chicken Gut Microbiome.</title>
        <authorList>
            <person name="Gilroy R."/>
            <person name="Ravi A."/>
            <person name="Getino M."/>
            <person name="Pursley I."/>
            <person name="Horton D.L."/>
            <person name="Alikhan N.-F."/>
            <person name="Baker D."/>
            <person name="Gharbi K."/>
            <person name="Hall N."/>
            <person name="Watson M."/>
            <person name="Adriaenssens E.M."/>
            <person name="Foster-Nyarko E."/>
            <person name="Jarju S."/>
            <person name="Secka A."/>
            <person name="Antonio M."/>
            <person name="Oren A."/>
            <person name="Chaudhuri R."/>
            <person name="La Ragione R.M."/>
            <person name="Hildebrand F."/>
            <person name="Pallen M.J."/>
        </authorList>
    </citation>
    <scope>NUCLEOTIDE SEQUENCE [LARGE SCALE GENOMIC DNA]</scope>
    <source>
        <strain evidence="2 3">Sa1BUA8</strain>
    </source>
</reference>
<dbReference type="Gene3D" id="2.130.10.30">
    <property type="entry name" value="Regulator of chromosome condensation 1/beta-lactamase-inhibitor protein II"/>
    <property type="match status" value="2"/>
</dbReference>
<keyword evidence="1" id="KW-0472">Membrane</keyword>
<keyword evidence="1" id="KW-1133">Transmembrane helix</keyword>
<evidence type="ECO:0000256" key="1">
    <source>
        <dbReference type="SAM" id="Phobius"/>
    </source>
</evidence>
<dbReference type="InterPro" id="IPR009091">
    <property type="entry name" value="RCC1/BLIP-II"/>
</dbReference>
<organism evidence="2 3">
    <name type="scientific">Oerskovia douganii</name>
    <dbReference type="NCBI Taxonomy" id="2762210"/>
    <lineage>
        <taxon>Bacteria</taxon>
        <taxon>Bacillati</taxon>
        <taxon>Actinomycetota</taxon>
        <taxon>Actinomycetes</taxon>
        <taxon>Micrococcales</taxon>
        <taxon>Cellulomonadaceae</taxon>
        <taxon>Oerskovia</taxon>
    </lineage>
</organism>
<protein>
    <recommendedName>
        <fullName evidence="4">Alpha-tubulin suppressor</fullName>
    </recommendedName>
</protein>
<gene>
    <name evidence="2" type="ORF">H9623_15405</name>
</gene>
<dbReference type="Pfam" id="PF00415">
    <property type="entry name" value="RCC1"/>
    <property type="match status" value="3"/>
</dbReference>
<dbReference type="Proteomes" id="UP000822993">
    <property type="component" value="Unassembled WGS sequence"/>
</dbReference>
<keyword evidence="3" id="KW-1185">Reference proteome</keyword>
<evidence type="ECO:0000313" key="3">
    <source>
        <dbReference type="Proteomes" id="UP000822993"/>
    </source>
</evidence>
<proteinExistence type="predicted"/>
<comment type="caution">
    <text evidence="2">The sequence shown here is derived from an EMBL/GenBank/DDBJ whole genome shotgun (WGS) entry which is preliminary data.</text>
</comment>
<dbReference type="InterPro" id="IPR000408">
    <property type="entry name" value="Reg_chr_condens"/>
</dbReference>
<dbReference type="PANTHER" id="PTHR45982:SF1">
    <property type="entry name" value="REGULATOR OF CHROMOSOME CONDENSATION"/>
    <property type="match status" value="1"/>
</dbReference>
<evidence type="ECO:0008006" key="4">
    <source>
        <dbReference type="Google" id="ProtNLM"/>
    </source>
</evidence>
<feature type="transmembrane region" description="Helical" evidence="1">
    <location>
        <begin position="18"/>
        <end position="38"/>
    </location>
</feature>
<dbReference type="PANTHER" id="PTHR45982">
    <property type="entry name" value="REGULATOR OF CHROMOSOME CONDENSATION"/>
    <property type="match status" value="1"/>
</dbReference>
<dbReference type="Pfam" id="PF13540">
    <property type="entry name" value="RCC1_2"/>
    <property type="match status" value="2"/>
</dbReference>
<dbReference type="InterPro" id="IPR011043">
    <property type="entry name" value="Gal_Oxase/kelch_b-propeller"/>
</dbReference>
<accession>A0A9D5Z0Z8</accession>
<dbReference type="SUPFAM" id="SSF50965">
    <property type="entry name" value="Galactose oxidase, central domain"/>
    <property type="match status" value="1"/>
</dbReference>
<dbReference type="AlphaFoldDB" id="A0A9D5Z0Z8"/>
<dbReference type="RefSeq" id="WP_193720909.1">
    <property type="nucleotide sequence ID" value="NZ_JACSPN010000023.1"/>
</dbReference>
<sequence length="451" mass="45994">MTDPTTVLHHGPGRLRTAVAAALVLLLAVATTTLWAVGRSQPTAAAWTDVVQAQGQVSIASVAGGTVTDVVAGDSFSCALVGGQVWCTGDNSVGQLGTGDTASTDVFVGPVRGELQGKTVTKVDAGTAHVCATTDDAVYCWGLNDRGQLGVEGVPSSTLPVRVPTHGHEASVTDLEVGASSSCVVADDKAYCWGGTHTQLGSTGTPVQINGGALPETATVTDVAVGDDSACLVADGVPYCWGANARGQLGDGTTSTSHLPVQVVTTGVLAGFTSHDVAVGNQFACVVASGANSAERTFCWGDNSSKQLGQSSNGAQVDLSTTPLQVRGALSELRSGLVAVGGKTACVLAYDGAAYCWGDNSSAQTGANQDEWTVPAVRDRPERVLTRQMSADSVLQRVDVSTDHGCTLTTGGNVYCWGANTKGQLGIQGTAGTAGRKVFPWPVTPTWSAWR</sequence>
<dbReference type="InterPro" id="IPR051553">
    <property type="entry name" value="Ran_GTPase-activating"/>
</dbReference>
<keyword evidence="1" id="KW-0812">Transmembrane</keyword>
<dbReference type="EMBL" id="JACSPN010000023">
    <property type="protein sequence ID" value="MBE7701679.1"/>
    <property type="molecule type" value="Genomic_DNA"/>
</dbReference>
<dbReference type="PRINTS" id="PR00633">
    <property type="entry name" value="RCCNDNSATION"/>
</dbReference>
<dbReference type="GO" id="GO:0005085">
    <property type="term" value="F:guanyl-nucleotide exchange factor activity"/>
    <property type="evidence" value="ECO:0007669"/>
    <property type="project" value="TreeGrafter"/>
</dbReference>
<dbReference type="GO" id="GO:0005737">
    <property type="term" value="C:cytoplasm"/>
    <property type="evidence" value="ECO:0007669"/>
    <property type="project" value="TreeGrafter"/>
</dbReference>
<evidence type="ECO:0000313" key="2">
    <source>
        <dbReference type="EMBL" id="MBE7701679.1"/>
    </source>
</evidence>
<dbReference type="SUPFAM" id="SSF50985">
    <property type="entry name" value="RCC1/BLIP-II"/>
    <property type="match status" value="1"/>
</dbReference>